<keyword evidence="6" id="KW-1185">Reference proteome</keyword>
<proteinExistence type="predicted"/>
<protein>
    <submittedName>
        <fullName evidence="5">Anaerobic ribonucleoside-triphosphate reductase activating protein</fullName>
    </submittedName>
</protein>
<evidence type="ECO:0000256" key="4">
    <source>
        <dbReference type="ARBA" id="ARBA00023014"/>
    </source>
</evidence>
<name>A0A1M6N4E5_9ACTN</name>
<evidence type="ECO:0000256" key="1">
    <source>
        <dbReference type="ARBA" id="ARBA00022691"/>
    </source>
</evidence>
<dbReference type="STRING" id="1123357.SAMN02745244_03551"/>
<sequence>MRLQLNRILAPVTVLGYGQRIGLWVQGCGIACPGCASVDTWEPSGGESRDVDGLAAQVVREIISRRLVGVTLTGGEPTDQAPQLELLVLKVREYLSVAGYEAPVDVLLFTGRPARAAAARAAGLWKLLDAAVCGPYRRDEPGEEPLLASANQELVLLSPLAAERYSRSDDVARLQVVSEDGQLLIVGLPRPGDLDRFESLLCKRGVSMRGNSWRVTT</sequence>
<dbReference type="InterPro" id="IPR007197">
    <property type="entry name" value="rSAM"/>
</dbReference>
<dbReference type="GO" id="GO:0003824">
    <property type="term" value="F:catalytic activity"/>
    <property type="evidence" value="ECO:0007669"/>
    <property type="project" value="InterPro"/>
</dbReference>
<keyword evidence="4" id="KW-0411">Iron-sulfur</keyword>
<dbReference type="Gene3D" id="3.20.20.70">
    <property type="entry name" value="Aldolase class I"/>
    <property type="match status" value="1"/>
</dbReference>
<keyword evidence="3" id="KW-0408">Iron</keyword>
<accession>A0A1M6N4E5</accession>
<evidence type="ECO:0000313" key="5">
    <source>
        <dbReference type="EMBL" id="SHJ90591.1"/>
    </source>
</evidence>
<dbReference type="InterPro" id="IPR013785">
    <property type="entry name" value="Aldolase_TIM"/>
</dbReference>
<keyword evidence="1" id="KW-0949">S-adenosyl-L-methionine</keyword>
<dbReference type="GO" id="GO:0051536">
    <property type="term" value="F:iron-sulfur cluster binding"/>
    <property type="evidence" value="ECO:0007669"/>
    <property type="project" value="UniProtKB-KW"/>
</dbReference>
<keyword evidence="2" id="KW-0479">Metal-binding</keyword>
<evidence type="ECO:0000313" key="6">
    <source>
        <dbReference type="Proteomes" id="UP000184512"/>
    </source>
</evidence>
<organism evidence="5 6">
    <name type="scientific">Tessaracoccus bendigoensis DSM 12906</name>
    <dbReference type="NCBI Taxonomy" id="1123357"/>
    <lineage>
        <taxon>Bacteria</taxon>
        <taxon>Bacillati</taxon>
        <taxon>Actinomycetota</taxon>
        <taxon>Actinomycetes</taxon>
        <taxon>Propionibacteriales</taxon>
        <taxon>Propionibacteriaceae</taxon>
        <taxon>Tessaracoccus</taxon>
    </lineage>
</organism>
<dbReference type="SFLD" id="SFLDS00029">
    <property type="entry name" value="Radical_SAM"/>
    <property type="match status" value="1"/>
</dbReference>
<gene>
    <name evidence="5" type="ORF">SAMN02745244_03551</name>
</gene>
<dbReference type="RefSeq" id="WP_175558402.1">
    <property type="nucleotide sequence ID" value="NZ_FQZG01000104.1"/>
</dbReference>
<dbReference type="AlphaFoldDB" id="A0A1M6N4E5"/>
<dbReference type="Proteomes" id="UP000184512">
    <property type="component" value="Unassembled WGS sequence"/>
</dbReference>
<dbReference type="Pfam" id="PF13353">
    <property type="entry name" value="Fer4_12"/>
    <property type="match status" value="1"/>
</dbReference>
<reference evidence="5 6" key="1">
    <citation type="submission" date="2016-11" db="EMBL/GenBank/DDBJ databases">
        <authorList>
            <person name="Jaros S."/>
            <person name="Januszkiewicz K."/>
            <person name="Wedrychowicz H."/>
        </authorList>
    </citation>
    <scope>NUCLEOTIDE SEQUENCE [LARGE SCALE GENOMIC DNA]</scope>
    <source>
        <strain evidence="5 6">DSM 12906</strain>
    </source>
</reference>
<evidence type="ECO:0000256" key="3">
    <source>
        <dbReference type="ARBA" id="ARBA00023004"/>
    </source>
</evidence>
<dbReference type="EMBL" id="FQZG01000104">
    <property type="protein sequence ID" value="SHJ90591.1"/>
    <property type="molecule type" value="Genomic_DNA"/>
</dbReference>
<dbReference type="GO" id="GO:0046872">
    <property type="term" value="F:metal ion binding"/>
    <property type="evidence" value="ECO:0007669"/>
    <property type="project" value="UniProtKB-KW"/>
</dbReference>
<evidence type="ECO:0000256" key="2">
    <source>
        <dbReference type="ARBA" id="ARBA00022723"/>
    </source>
</evidence>